<keyword evidence="2" id="KW-0433">Leucine-rich repeat</keyword>
<dbReference type="EMBL" id="LT934114">
    <property type="protein sequence ID" value="VAH54979.1"/>
    <property type="molecule type" value="Genomic_DNA"/>
</dbReference>
<evidence type="ECO:0000256" key="5">
    <source>
        <dbReference type="ARBA" id="ARBA00022821"/>
    </source>
</evidence>
<protein>
    <submittedName>
        <fullName evidence="8">Uncharacterized protein</fullName>
    </submittedName>
</protein>
<dbReference type="SUPFAM" id="SSF52540">
    <property type="entry name" value="P-loop containing nucleoside triphosphate hydrolases"/>
    <property type="match status" value="3"/>
</dbReference>
<dbReference type="PANTHER" id="PTHR19338:SF58">
    <property type="entry name" value="OS09G0517100 PROTEIN"/>
    <property type="match status" value="1"/>
</dbReference>
<evidence type="ECO:0000259" key="7">
    <source>
        <dbReference type="Pfam" id="PF18052"/>
    </source>
</evidence>
<evidence type="ECO:0000313" key="9">
    <source>
        <dbReference type="Proteomes" id="UP000324705"/>
    </source>
</evidence>
<keyword evidence="5" id="KW-0611">Plant defense</keyword>
<sequence length="718" mass="81609">MADFALGLAKTAVEGTLSRVQTAIDEENTLQAAARQDLAFITGEFQMMQSFLEVASKDRVRNKVVKILVRQLRDLAFDVEDCVEFVIHLDNESTWKWVWRMVPSCIAPPRTRDLDDAVGELKQLKVRVEEVSQRNTRYNLISDSGSNPVPHSPAVQLATTSPSRMDILMELWEANGKHRGFCTLQKLISTEGNALQVISLMGSAGSDTEGTQIINKAYCDPKICHLFKTRAWVRLTHPFNPDKFLKNLRTRLQASSQSRQAVNFKGKILEDDPMKQLAEQRYLVILEGISSVVEWEIIRLYLPDNNNGSRIVVSTKQIGDAIFLAGRPYRVSVLRELTDGHYLCAFYNKIHGYMDELFWRLRHHHVIAVGGAVGETTLLKQVHDGINNQHVGFKELEKFECCTWVDVPHSFKSRYQFEWHLEDKWNLSRTKKCILIINGLQSMEQWESIKPYNVERYTGSRIILIANEESVAIHLEHLKANTATRPLTKASDYYGYGHNKEASRSTFLSNKMEVTPLIASQVEAFDKIRKILHSNGFASVWGIAGVGKSTLVRGLYTERMFGCSVIGKFAWVDVPDPFDLVEFSRLLLLDLHRCDLQAMEAAAIGIMQGQDPIQGCREILHQDGYLIIIDGLRSTYDWDLIETTFLYRPTTNVRIVVITAEESIAKHSVKQQADQMINVKCVADGEACDIFNKVRLIALKHCHALFPEIFSLFLFSIK</sequence>
<dbReference type="Pfam" id="PF18052">
    <property type="entry name" value="Rx_N"/>
    <property type="match status" value="1"/>
</dbReference>
<feature type="domain" description="Disease resistance N-terminal" evidence="7">
    <location>
        <begin position="12"/>
        <end position="89"/>
    </location>
</feature>
<proteinExistence type="inferred from homology"/>
<evidence type="ECO:0000259" key="6">
    <source>
        <dbReference type="Pfam" id="PF00931"/>
    </source>
</evidence>
<dbReference type="InterPro" id="IPR002182">
    <property type="entry name" value="NB-ARC"/>
</dbReference>
<dbReference type="Pfam" id="PF00931">
    <property type="entry name" value="NB-ARC"/>
    <property type="match status" value="2"/>
</dbReference>
<dbReference type="CDD" id="cd14798">
    <property type="entry name" value="RX-CC_like"/>
    <property type="match status" value="1"/>
</dbReference>
<dbReference type="Gene3D" id="1.20.5.4130">
    <property type="match status" value="1"/>
</dbReference>
<feature type="domain" description="NB-ARC" evidence="6">
    <location>
        <begin position="191"/>
        <end position="320"/>
    </location>
</feature>
<keyword evidence="9" id="KW-1185">Reference proteome</keyword>
<comment type="similarity">
    <text evidence="1">Belongs to the disease resistance NB-LRR family.</text>
</comment>
<dbReference type="InterPro" id="IPR027417">
    <property type="entry name" value="P-loop_NTPase"/>
</dbReference>
<dbReference type="Gramene" id="TRITD2Bv1G263760.1">
    <property type="protein sequence ID" value="TRITD2Bv1G263760.1"/>
    <property type="gene ID" value="TRITD2Bv1G263760"/>
</dbReference>
<evidence type="ECO:0000256" key="4">
    <source>
        <dbReference type="ARBA" id="ARBA00022741"/>
    </source>
</evidence>
<evidence type="ECO:0000313" key="8">
    <source>
        <dbReference type="EMBL" id="VAH54979.1"/>
    </source>
</evidence>
<dbReference type="InterPro" id="IPR038005">
    <property type="entry name" value="RX-like_CC"/>
</dbReference>
<accession>A0A9R1RV48</accession>
<gene>
    <name evidence="8" type="ORF">TRITD_2Bv1G263760</name>
</gene>
<dbReference type="GO" id="GO:0006952">
    <property type="term" value="P:defense response"/>
    <property type="evidence" value="ECO:0007669"/>
    <property type="project" value="UniProtKB-KW"/>
</dbReference>
<organism evidence="8 9">
    <name type="scientific">Triticum turgidum subsp. durum</name>
    <name type="common">Durum wheat</name>
    <name type="synonym">Triticum durum</name>
    <dbReference type="NCBI Taxonomy" id="4567"/>
    <lineage>
        <taxon>Eukaryota</taxon>
        <taxon>Viridiplantae</taxon>
        <taxon>Streptophyta</taxon>
        <taxon>Embryophyta</taxon>
        <taxon>Tracheophyta</taxon>
        <taxon>Spermatophyta</taxon>
        <taxon>Magnoliopsida</taxon>
        <taxon>Liliopsida</taxon>
        <taxon>Poales</taxon>
        <taxon>Poaceae</taxon>
        <taxon>BOP clade</taxon>
        <taxon>Pooideae</taxon>
        <taxon>Triticodae</taxon>
        <taxon>Triticeae</taxon>
        <taxon>Triticinae</taxon>
        <taxon>Triticum</taxon>
    </lineage>
</organism>
<evidence type="ECO:0000256" key="2">
    <source>
        <dbReference type="ARBA" id="ARBA00022614"/>
    </source>
</evidence>
<dbReference type="Proteomes" id="UP000324705">
    <property type="component" value="Chromosome 2B"/>
</dbReference>
<evidence type="ECO:0000256" key="1">
    <source>
        <dbReference type="ARBA" id="ARBA00008894"/>
    </source>
</evidence>
<dbReference type="AlphaFoldDB" id="A0A9R1RV48"/>
<dbReference type="GO" id="GO:0043531">
    <property type="term" value="F:ADP binding"/>
    <property type="evidence" value="ECO:0007669"/>
    <property type="project" value="InterPro"/>
</dbReference>
<evidence type="ECO:0000256" key="3">
    <source>
        <dbReference type="ARBA" id="ARBA00022737"/>
    </source>
</evidence>
<feature type="domain" description="NB-ARC" evidence="6">
    <location>
        <begin position="527"/>
        <end position="694"/>
    </location>
</feature>
<dbReference type="InterPro" id="IPR041118">
    <property type="entry name" value="Rx_N"/>
</dbReference>
<reference evidence="8 9" key="1">
    <citation type="submission" date="2017-09" db="EMBL/GenBank/DDBJ databases">
        <authorList>
            <consortium name="International Durum Wheat Genome Sequencing Consortium (IDWGSC)"/>
            <person name="Milanesi L."/>
        </authorList>
    </citation>
    <scope>NUCLEOTIDE SEQUENCE [LARGE SCALE GENOMIC DNA]</scope>
    <source>
        <strain evidence="9">cv. Svevo</strain>
    </source>
</reference>
<keyword evidence="3" id="KW-0677">Repeat</keyword>
<name>A0A9R1RV48_TRITD</name>
<dbReference type="PANTHER" id="PTHR19338">
    <property type="entry name" value="TRANSLOCASE OF INNER MITOCHONDRIAL MEMBRANE 13 HOMOLOG"/>
    <property type="match status" value="1"/>
</dbReference>
<dbReference type="Gene3D" id="3.40.50.300">
    <property type="entry name" value="P-loop containing nucleotide triphosphate hydrolases"/>
    <property type="match status" value="2"/>
</dbReference>
<keyword evidence="4" id="KW-0547">Nucleotide-binding</keyword>
<dbReference type="OMA" id="NILMELW"/>